<proteinExistence type="predicted"/>
<dbReference type="RefSeq" id="WP_369264545.1">
    <property type="nucleotide sequence ID" value="NZ_CP163440.1"/>
</dbReference>
<name>A0AB39SN82_9ACTN</name>
<protein>
    <recommendedName>
        <fullName evidence="2">Prepilin type IV endopeptidase peptidase domain-containing protein</fullName>
    </recommendedName>
</protein>
<sequence length="154" mass="15722">MHELLWVTGLAGAALCLAGHLPGPVRRWGPHAVALAAMTATAPGAGMRELLFACAATASACAWSARGGCAARSVDLAVMAVLTAAMMPSHGPHTHGDGSWPLPLFFLACWAVARAGAMLFTRIWRDVPAPPGRTPLLGETGGLLMIAGMAGMLG</sequence>
<evidence type="ECO:0008006" key="2">
    <source>
        <dbReference type="Google" id="ProtNLM"/>
    </source>
</evidence>
<gene>
    <name evidence="1" type="ORF">AB5J50_46285</name>
</gene>
<dbReference type="EMBL" id="CP163440">
    <property type="protein sequence ID" value="XDQ67671.1"/>
    <property type="molecule type" value="Genomic_DNA"/>
</dbReference>
<organism evidence="1">
    <name type="scientific">Streptomyces sp. R35</name>
    <dbReference type="NCBI Taxonomy" id="3238630"/>
    <lineage>
        <taxon>Bacteria</taxon>
        <taxon>Bacillati</taxon>
        <taxon>Actinomycetota</taxon>
        <taxon>Actinomycetes</taxon>
        <taxon>Kitasatosporales</taxon>
        <taxon>Streptomycetaceae</taxon>
        <taxon>Streptomyces</taxon>
    </lineage>
</organism>
<reference evidence="1" key="1">
    <citation type="submission" date="2024-07" db="EMBL/GenBank/DDBJ databases">
        <authorList>
            <person name="Yu S.T."/>
        </authorList>
    </citation>
    <scope>NUCLEOTIDE SEQUENCE</scope>
    <source>
        <strain evidence="1">R35</strain>
    </source>
</reference>
<dbReference type="AlphaFoldDB" id="A0AB39SN82"/>
<accession>A0AB39SN82</accession>
<evidence type="ECO:0000313" key="1">
    <source>
        <dbReference type="EMBL" id="XDQ67671.1"/>
    </source>
</evidence>